<dbReference type="Proteomes" id="UP000676325">
    <property type="component" value="Unassembled WGS sequence"/>
</dbReference>
<dbReference type="EMBL" id="JAGSOH010000047">
    <property type="protein sequence ID" value="MBR7828009.1"/>
    <property type="molecule type" value="Genomic_DNA"/>
</dbReference>
<reference evidence="1" key="1">
    <citation type="submission" date="2021-04" db="EMBL/GenBank/DDBJ databases">
        <title>Genome based classification of Actinospica acidithermotolerans sp. nov., an actinobacterium isolated from an Indonesian hot spring.</title>
        <authorList>
            <person name="Kusuma A.B."/>
            <person name="Putra K.E."/>
            <person name="Nafisah S."/>
            <person name="Loh J."/>
            <person name="Nouioui I."/>
            <person name="Goodfellow M."/>
        </authorList>
    </citation>
    <scope>NUCLEOTIDE SEQUENCE</scope>
    <source>
        <strain evidence="1">MGRD01-02</strain>
    </source>
</reference>
<dbReference type="InterPro" id="IPR027056">
    <property type="entry name" value="Gluconate_2DH_su3"/>
</dbReference>
<dbReference type="AlphaFoldDB" id="A0A941EFA2"/>
<accession>A0A941EFA2</accession>
<gene>
    <name evidence="1" type="ORF">KDK95_16960</name>
</gene>
<name>A0A941EFA2_9ACTN</name>
<evidence type="ECO:0000313" key="1">
    <source>
        <dbReference type="EMBL" id="MBR7828009.1"/>
    </source>
</evidence>
<dbReference type="Pfam" id="PF13618">
    <property type="entry name" value="Gluconate_2-dh3"/>
    <property type="match status" value="1"/>
</dbReference>
<organism evidence="1 2">
    <name type="scientific">Actinospica acidithermotolerans</name>
    <dbReference type="NCBI Taxonomy" id="2828514"/>
    <lineage>
        <taxon>Bacteria</taxon>
        <taxon>Bacillati</taxon>
        <taxon>Actinomycetota</taxon>
        <taxon>Actinomycetes</taxon>
        <taxon>Catenulisporales</taxon>
        <taxon>Actinospicaceae</taxon>
        <taxon>Actinospica</taxon>
    </lineage>
</organism>
<protein>
    <submittedName>
        <fullName evidence="1">Gluconate 2-dehydrogenase subunit 3 family protein</fullName>
    </submittedName>
</protein>
<evidence type="ECO:0000313" key="2">
    <source>
        <dbReference type="Proteomes" id="UP000676325"/>
    </source>
</evidence>
<keyword evidence="2" id="KW-1185">Reference proteome</keyword>
<sequence length="198" mass="21892">MAATRPNRFPGFDAASQWRHWDAATAGAVMKRLGPPPPFRYFTPDEQSTAVALCDRLLDLEPDCPVNVVAMIDSRLAEAETDGWRYEDMPEDGRAWSVSLAGLKSDAVDRFQIPFAELDPPSQNSIIGAVRKLGSEAWHGLPPDHVWSLWTRYACTAFYGHPFGWNEIGFPGPAYPSGYKNLGLDAREPREKADEGGA</sequence>
<comment type="caution">
    <text evidence="1">The sequence shown here is derived from an EMBL/GenBank/DDBJ whole genome shotgun (WGS) entry which is preliminary data.</text>
</comment>
<dbReference type="RefSeq" id="WP_212519148.1">
    <property type="nucleotide sequence ID" value="NZ_JAGSOH010000047.1"/>
</dbReference>
<proteinExistence type="predicted"/>